<accession>A0ABT3SU26</accession>
<dbReference type="RefSeq" id="WP_279252388.1">
    <property type="nucleotide sequence ID" value="NZ_SHNP01000002.1"/>
</dbReference>
<dbReference type="InterPro" id="IPR011115">
    <property type="entry name" value="SecA_DEAD"/>
</dbReference>
<evidence type="ECO:0000313" key="3">
    <source>
        <dbReference type="EMBL" id="MCX2973491.1"/>
    </source>
</evidence>
<evidence type="ECO:0000256" key="1">
    <source>
        <dbReference type="SAM" id="MobiDB-lite"/>
    </source>
</evidence>
<dbReference type="Pfam" id="PF07517">
    <property type="entry name" value="SecA_DEAD"/>
    <property type="match status" value="1"/>
</dbReference>
<feature type="region of interest" description="Disordered" evidence="1">
    <location>
        <begin position="1"/>
        <end position="27"/>
    </location>
</feature>
<dbReference type="SMART" id="SM00957">
    <property type="entry name" value="SecA_DEAD"/>
    <property type="match status" value="1"/>
</dbReference>
<proteinExistence type="predicted"/>
<sequence>MLSSLDKKPAPSLLRGPYPQRKTGQAPGLADTVEAGIAALLQRWRLRPGRLKSRLGDSESSPMLQVLQAWQAIHGAPCNADIAVAAQAMQENRTLIELADRDACEQAAVIAACSMALKGLPVHLVYADVFSGESVLAALAEQLGLHSAVVEEGSDVDARRTAYAADIVTVSCRQLLFDYLMDQKALGSSRGQIASRLKLQSPGGRSVLLPGLSCALIVDAREVLIEQARRPVGISEPGEREASHVDSFHREAVEIASRLVLGEDYLPEDAHLAPVLTEAGREKVGAASVSLGPLWSGEQRSQNVVVTALLAAAMEADLDFEFRGEEIVLKKVRPDLICPEGIGPSDYRKLLAAYHDKATETSAMPVKTRLSVQHLFPRYIQLAACGWVLAPRLTELQQVYGLVSLPGFNTQKPVQPAVNAFASRSDWKKALLDRLNTLHQANVNVLILSPDEEAHASLQNDVADQAWSEAVCSGEGPTPAVVSGLMLSCTVADALLPESDASRLSFQHVIFAGAPLSLLDEQLLSHRFNDDCELQTYACSSDAVFEQCSVSMKVLVGHSAWLNTRVRRRLETRERANRDQVAAHDAYLRQALAFSGETL</sequence>
<protein>
    <recommendedName>
        <fullName evidence="2">SecA family profile domain-containing protein</fullName>
    </recommendedName>
</protein>
<dbReference type="Gene3D" id="3.90.1440.10">
    <property type="entry name" value="SecA, preprotein cross-linking domain"/>
    <property type="match status" value="1"/>
</dbReference>
<dbReference type="PROSITE" id="PS51196">
    <property type="entry name" value="SECA_MOTOR_DEAD"/>
    <property type="match status" value="1"/>
</dbReference>
<name>A0ABT3SU26_9GAMM</name>
<dbReference type="Gene3D" id="3.40.50.300">
    <property type="entry name" value="P-loop containing nucleotide triphosphate hydrolases"/>
    <property type="match status" value="1"/>
</dbReference>
<gene>
    <name evidence="3" type="ORF">EYC87_07820</name>
</gene>
<evidence type="ECO:0000259" key="2">
    <source>
        <dbReference type="PROSITE" id="PS51196"/>
    </source>
</evidence>
<dbReference type="InterPro" id="IPR027417">
    <property type="entry name" value="P-loop_NTPase"/>
</dbReference>
<organism evidence="3 4">
    <name type="scientific">Candidatus Seongchinamella marina</name>
    <dbReference type="NCBI Taxonomy" id="2518990"/>
    <lineage>
        <taxon>Bacteria</taxon>
        <taxon>Pseudomonadati</taxon>
        <taxon>Pseudomonadota</taxon>
        <taxon>Gammaproteobacteria</taxon>
        <taxon>Cellvibrionales</taxon>
        <taxon>Halieaceae</taxon>
        <taxon>Seongchinamella</taxon>
    </lineage>
</organism>
<evidence type="ECO:0000313" key="4">
    <source>
        <dbReference type="Proteomes" id="UP001143307"/>
    </source>
</evidence>
<feature type="domain" description="SecA family profile" evidence="2">
    <location>
        <begin position="1"/>
        <end position="599"/>
    </location>
</feature>
<dbReference type="Proteomes" id="UP001143307">
    <property type="component" value="Unassembled WGS sequence"/>
</dbReference>
<keyword evidence="4" id="KW-1185">Reference proteome</keyword>
<reference evidence="3" key="1">
    <citation type="submission" date="2019-02" db="EMBL/GenBank/DDBJ databases">
        <authorList>
            <person name="Li S.-H."/>
        </authorList>
    </citation>
    <scope>NUCLEOTIDE SEQUENCE</scope>
    <source>
        <strain evidence="3">IMCC8485</strain>
    </source>
</reference>
<comment type="caution">
    <text evidence="3">The sequence shown here is derived from an EMBL/GenBank/DDBJ whole genome shotgun (WGS) entry which is preliminary data.</text>
</comment>
<dbReference type="InterPro" id="IPR014018">
    <property type="entry name" value="SecA_motor_DEAD"/>
</dbReference>
<dbReference type="EMBL" id="SHNP01000002">
    <property type="protein sequence ID" value="MCX2973491.1"/>
    <property type="molecule type" value="Genomic_DNA"/>
</dbReference>